<accession>A0A9Q3KW86</accession>
<organism evidence="1 2">
    <name type="scientific">Austropuccinia psidii MF-1</name>
    <dbReference type="NCBI Taxonomy" id="1389203"/>
    <lineage>
        <taxon>Eukaryota</taxon>
        <taxon>Fungi</taxon>
        <taxon>Dikarya</taxon>
        <taxon>Basidiomycota</taxon>
        <taxon>Pucciniomycotina</taxon>
        <taxon>Pucciniomycetes</taxon>
        <taxon>Pucciniales</taxon>
        <taxon>Sphaerophragmiaceae</taxon>
        <taxon>Austropuccinia</taxon>
    </lineage>
</organism>
<name>A0A9Q3KW86_9BASI</name>
<dbReference type="Proteomes" id="UP000765509">
    <property type="component" value="Unassembled WGS sequence"/>
</dbReference>
<gene>
    <name evidence="1" type="ORF">O181_128945</name>
</gene>
<protein>
    <submittedName>
        <fullName evidence="1">Uncharacterized protein</fullName>
    </submittedName>
</protein>
<proteinExistence type="predicted"/>
<sequence length="219" mass="23351">SDTALPLPPPPLSSLRSHGALLTCLCHHLLSLCASSAANHPYACVVPPGHASNTANHPYSCVVPSQHASDTTNHPYGCLVPSQNASDTTYHPYACVVPSRHASNTANHSAHDTHLPGPQDETTIQPPISSLTNPYASAPVACSPYTHAEPSRYASDTTLNPPYSSAPRPLAILTLPYYIHCVRWLVGAHNQSKQGNMLSGLLCQQDLRGNWSVYSQCCG</sequence>
<dbReference type="EMBL" id="AVOT02133393">
    <property type="protein sequence ID" value="MBW0589230.1"/>
    <property type="molecule type" value="Genomic_DNA"/>
</dbReference>
<keyword evidence="2" id="KW-1185">Reference proteome</keyword>
<reference evidence="1" key="1">
    <citation type="submission" date="2021-03" db="EMBL/GenBank/DDBJ databases">
        <title>Draft genome sequence of rust myrtle Austropuccinia psidii MF-1, a brazilian biotype.</title>
        <authorList>
            <person name="Quecine M.C."/>
            <person name="Pachon D.M.R."/>
            <person name="Bonatelli M.L."/>
            <person name="Correr F.H."/>
            <person name="Franceschini L.M."/>
            <person name="Leite T.F."/>
            <person name="Margarido G.R.A."/>
            <person name="Almeida C.A."/>
            <person name="Ferrarezi J.A."/>
            <person name="Labate C.A."/>
        </authorList>
    </citation>
    <scope>NUCLEOTIDE SEQUENCE</scope>
    <source>
        <strain evidence="1">MF-1</strain>
    </source>
</reference>
<feature type="non-terminal residue" evidence="1">
    <location>
        <position position="1"/>
    </location>
</feature>
<comment type="caution">
    <text evidence="1">The sequence shown here is derived from an EMBL/GenBank/DDBJ whole genome shotgun (WGS) entry which is preliminary data.</text>
</comment>
<evidence type="ECO:0000313" key="2">
    <source>
        <dbReference type="Proteomes" id="UP000765509"/>
    </source>
</evidence>
<evidence type="ECO:0000313" key="1">
    <source>
        <dbReference type="EMBL" id="MBW0589230.1"/>
    </source>
</evidence>
<dbReference type="OrthoDB" id="538223at2759"/>
<dbReference type="AlphaFoldDB" id="A0A9Q3KW86"/>